<sequence>MTVNPSTASARPVMFVSLPESGLLNPMLVLASEMARRGVPDLWFATDEPRRADVERISAAHAGRGSEDAGDSSDDSGKTGTGVQFASLGEVIPEMSAVTWDDDVYREVTQRSRFKAHRAVIRHTYRPGLQTGKFHALADAVDKVKPALLVIESLCGFAVDLALTRDIPFVLSVPFLPSNILTAHNPFARSYTPTGFPVPHSGLPARMSVPQRLQNSLFKLRTLAIFFHPAMGRVLSEDARIRKELGLAAPSPMTRVDEAQMILCNSIPELDYPFDKPEKLKLVGAMMPALPEAGGEHEVMRWLDGQDSVVYMGFGTITRLTAEQVAALVEVARRLAGRHAVLWKLPREQQHLLPPADRLPANLRIESWLPSQLDVLAHPAVKVFFSHGGGNGFHEGVYFGKPQVVRPLWVDCYDQAVRGRDAGVSLTLDDPTTVDPDDVVDKLTRVIEDPSFRTRAEELGDRQRAAGGASAAADLISQVVHR</sequence>
<dbReference type="AlphaFoldDB" id="A0A8J3C1E1"/>
<reference evidence="4" key="2">
    <citation type="submission" date="2020-09" db="EMBL/GenBank/DDBJ databases">
        <authorList>
            <person name="Sun Q."/>
            <person name="Zhou Y."/>
        </authorList>
    </citation>
    <scope>NUCLEOTIDE SEQUENCE</scope>
    <source>
        <strain evidence="4">CGMCC 4.7299</strain>
    </source>
</reference>
<evidence type="ECO:0000256" key="2">
    <source>
        <dbReference type="ARBA" id="ARBA00022679"/>
    </source>
</evidence>
<keyword evidence="5" id="KW-1185">Reference proteome</keyword>
<evidence type="ECO:0000313" key="4">
    <source>
        <dbReference type="EMBL" id="GGL01100.1"/>
    </source>
</evidence>
<evidence type="ECO:0000313" key="5">
    <source>
        <dbReference type="Proteomes" id="UP000656042"/>
    </source>
</evidence>
<dbReference type="PANTHER" id="PTHR48043">
    <property type="entry name" value="EG:EG0003.4 PROTEIN-RELATED"/>
    <property type="match status" value="1"/>
</dbReference>
<reference evidence="4" key="1">
    <citation type="journal article" date="2014" name="Int. J. Syst. Evol. Microbiol.">
        <title>Complete genome sequence of Corynebacterium casei LMG S-19264T (=DSM 44701T), isolated from a smear-ripened cheese.</title>
        <authorList>
            <consortium name="US DOE Joint Genome Institute (JGI-PGF)"/>
            <person name="Walter F."/>
            <person name="Albersmeier A."/>
            <person name="Kalinowski J."/>
            <person name="Ruckert C."/>
        </authorList>
    </citation>
    <scope>NUCLEOTIDE SEQUENCE</scope>
    <source>
        <strain evidence="4">CGMCC 4.7299</strain>
    </source>
</reference>
<protein>
    <recommendedName>
        <fullName evidence="6">Polyene glycosyltransferase</fullName>
    </recommendedName>
</protein>
<name>A0A8J3C1E1_9ACTN</name>
<comment type="caution">
    <text evidence="4">The sequence shown here is derived from an EMBL/GenBank/DDBJ whole genome shotgun (WGS) entry which is preliminary data.</text>
</comment>
<keyword evidence="1" id="KW-0328">Glycosyltransferase</keyword>
<dbReference type="Gene3D" id="3.40.50.2000">
    <property type="entry name" value="Glycogen Phosphorylase B"/>
    <property type="match status" value="2"/>
</dbReference>
<organism evidence="4 5">
    <name type="scientific">Mangrovihabitans endophyticus</name>
    <dbReference type="NCBI Taxonomy" id="1751298"/>
    <lineage>
        <taxon>Bacteria</taxon>
        <taxon>Bacillati</taxon>
        <taxon>Actinomycetota</taxon>
        <taxon>Actinomycetes</taxon>
        <taxon>Micromonosporales</taxon>
        <taxon>Micromonosporaceae</taxon>
        <taxon>Mangrovihabitans</taxon>
    </lineage>
</organism>
<proteinExistence type="predicted"/>
<dbReference type="InterPro" id="IPR002213">
    <property type="entry name" value="UDP_glucos_trans"/>
</dbReference>
<dbReference type="EMBL" id="BMMX01000018">
    <property type="protein sequence ID" value="GGL01100.1"/>
    <property type="molecule type" value="Genomic_DNA"/>
</dbReference>
<dbReference type="CDD" id="cd03784">
    <property type="entry name" value="GT1_Gtf-like"/>
    <property type="match status" value="1"/>
</dbReference>
<evidence type="ECO:0008006" key="6">
    <source>
        <dbReference type="Google" id="ProtNLM"/>
    </source>
</evidence>
<feature type="region of interest" description="Disordered" evidence="3">
    <location>
        <begin position="60"/>
        <end position="80"/>
    </location>
</feature>
<dbReference type="InterPro" id="IPR050271">
    <property type="entry name" value="UDP-glycosyltransferase"/>
</dbReference>
<keyword evidence="2" id="KW-0808">Transferase</keyword>
<dbReference type="Pfam" id="PF00201">
    <property type="entry name" value="UDPGT"/>
    <property type="match status" value="1"/>
</dbReference>
<gene>
    <name evidence="4" type="ORF">GCM10012284_39570</name>
</gene>
<dbReference type="PANTHER" id="PTHR48043:SF145">
    <property type="entry name" value="FI06409P-RELATED"/>
    <property type="match status" value="1"/>
</dbReference>
<accession>A0A8J3C1E1</accession>
<dbReference type="Proteomes" id="UP000656042">
    <property type="component" value="Unassembled WGS sequence"/>
</dbReference>
<evidence type="ECO:0000256" key="3">
    <source>
        <dbReference type="SAM" id="MobiDB-lite"/>
    </source>
</evidence>
<evidence type="ECO:0000256" key="1">
    <source>
        <dbReference type="ARBA" id="ARBA00022676"/>
    </source>
</evidence>
<dbReference type="GO" id="GO:0008194">
    <property type="term" value="F:UDP-glycosyltransferase activity"/>
    <property type="evidence" value="ECO:0007669"/>
    <property type="project" value="InterPro"/>
</dbReference>
<dbReference type="SUPFAM" id="SSF53756">
    <property type="entry name" value="UDP-Glycosyltransferase/glycogen phosphorylase"/>
    <property type="match status" value="1"/>
</dbReference>